<sequence length="276" mass="30007">NALGSAVAHASLAVQGEPRRVRGSLVGIINTHELGVATLDANVLEDPHSGTATIRSSTSSIPPAVGRLLFAFMAPVYWSLAHATGEAWSGFLLTRGTFRHESQLEFATGEGCREPPGVSGAVDPGPARLRPHLPHAPSLGTQSCDFNERYVQTGVGQLSGDSVQSFLLDRRIARARCNHTIVYDPPVGPQPPWVQHVRARAVKASYDPTSEELRFQLRTSLDAGADRERCPPGFTLGPQRLYCIDLDECRMLNQCQHECRNSPGSYRCVCPPGYRL</sequence>
<evidence type="ECO:0000256" key="10">
    <source>
        <dbReference type="ARBA" id="ARBA00022837"/>
    </source>
</evidence>
<dbReference type="Pfam" id="PF07474">
    <property type="entry name" value="G2F"/>
    <property type="match status" value="1"/>
</dbReference>
<keyword evidence="13 16" id="KW-1015">Disulfide bond</keyword>
<evidence type="ECO:0000256" key="4">
    <source>
        <dbReference type="ARBA" id="ARBA00022530"/>
    </source>
</evidence>
<dbReference type="InterPro" id="IPR009030">
    <property type="entry name" value="Growth_fac_rcpt_cys_sf"/>
</dbReference>
<feature type="domain" description="Nidogen G2 beta-barrel" evidence="18">
    <location>
        <begin position="17"/>
        <end position="231"/>
    </location>
</feature>
<dbReference type="Gene3D" id="2.10.25.10">
    <property type="entry name" value="Laminin"/>
    <property type="match status" value="1"/>
</dbReference>
<comment type="caution">
    <text evidence="16">Lacks conserved residue(s) required for the propagation of feature annotation.</text>
</comment>
<dbReference type="SMART" id="SM00179">
    <property type="entry name" value="EGF_CA"/>
    <property type="match status" value="1"/>
</dbReference>
<evidence type="ECO:0000256" key="14">
    <source>
        <dbReference type="ARBA" id="ARBA00023170"/>
    </source>
</evidence>
<protein>
    <submittedName>
        <fullName evidence="19">Hemicentin-2</fullName>
    </submittedName>
</protein>
<dbReference type="Pfam" id="PF07645">
    <property type="entry name" value="EGF_CA"/>
    <property type="match status" value="1"/>
</dbReference>
<keyword evidence="14" id="KW-0675">Receptor</keyword>
<dbReference type="PROSITE" id="PS00010">
    <property type="entry name" value="ASX_HYDROXYL"/>
    <property type="match status" value="1"/>
</dbReference>
<keyword evidence="11" id="KW-1133">Transmembrane helix</keyword>
<keyword evidence="15" id="KW-0325">Glycoprotein</keyword>
<evidence type="ECO:0000256" key="1">
    <source>
        <dbReference type="ARBA" id="ARBA00004479"/>
    </source>
</evidence>
<evidence type="ECO:0000259" key="18">
    <source>
        <dbReference type="PROSITE" id="PS50993"/>
    </source>
</evidence>
<evidence type="ECO:0000256" key="16">
    <source>
        <dbReference type="PROSITE-ProRule" id="PRU00076"/>
    </source>
</evidence>
<dbReference type="InterPro" id="IPR009017">
    <property type="entry name" value="GFP"/>
</dbReference>
<keyword evidence="4" id="KW-0272">Extracellular matrix</keyword>
<keyword evidence="8" id="KW-0732">Signal</keyword>
<feature type="non-terminal residue" evidence="19">
    <location>
        <position position="1"/>
    </location>
</feature>
<evidence type="ECO:0000313" key="19">
    <source>
        <dbReference type="EMBL" id="KFO10899.1"/>
    </source>
</evidence>
<dbReference type="SUPFAM" id="SSF54511">
    <property type="entry name" value="GFP-like"/>
    <property type="match status" value="1"/>
</dbReference>
<gene>
    <name evidence="19" type="ORF">N312_03041</name>
</gene>
<keyword evidence="5 16" id="KW-0245">EGF-like domain</keyword>
<dbReference type="AlphaFoldDB" id="A0A087VE57"/>
<evidence type="ECO:0000256" key="13">
    <source>
        <dbReference type="ARBA" id="ARBA00023157"/>
    </source>
</evidence>
<keyword evidence="10" id="KW-0106">Calcium</keyword>
<reference evidence="19 20" key="1">
    <citation type="submission" date="2014-04" db="EMBL/GenBank/DDBJ databases">
        <title>Genome evolution of avian class.</title>
        <authorList>
            <person name="Zhang G."/>
            <person name="Li C."/>
        </authorList>
    </citation>
    <scope>NUCLEOTIDE SEQUENCE [LARGE SCALE GENOMIC DNA]</scope>
    <source>
        <strain evidence="19">BGI_N312</strain>
    </source>
</reference>
<keyword evidence="9" id="KW-0677">Repeat</keyword>
<accession>A0A087VE57</accession>
<evidence type="ECO:0000256" key="12">
    <source>
        <dbReference type="ARBA" id="ARBA00023136"/>
    </source>
</evidence>
<evidence type="ECO:0000256" key="7">
    <source>
        <dbReference type="ARBA" id="ARBA00022692"/>
    </source>
</evidence>
<keyword evidence="12" id="KW-0472">Membrane</keyword>
<evidence type="ECO:0000256" key="3">
    <source>
        <dbReference type="ARBA" id="ARBA00022525"/>
    </source>
</evidence>
<dbReference type="InterPro" id="IPR018097">
    <property type="entry name" value="EGF_Ca-bd_CS"/>
</dbReference>
<dbReference type="GO" id="GO:0016020">
    <property type="term" value="C:membrane"/>
    <property type="evidence" value="ECO:0007669"/>
    <property type="project" value="UniProtKB-SubCell"/>
</dbReference>
<evidence type="ECO:0000256" key="2">
    <source>
        <dbReference type="ARBA" id="ARBA00004498"/>
    </source>
</evidence>
<evidence type="ECO:0000256" key="6">
    <source>
        <dbReference type="ARBA" id="ARBA00022583"/>
    </source>
</evidence>
<dbReference type="InterPro" id="IPR000152">
    <property type="entry name" value="EGF-type_Asp/Asn_hydroxyl_site"/>
</dbReference>
<keyword evidence="20" id="KW-1185">Reference proteome</keyword>
<dbReference type="InterPro" id="IPR000742">
    <property type="entry name" value="EGF"/>
</dbReference>
<dbReference type="SUPFAM" id="SSF57184">
    <property type="entry name" value="Growth factor receptor domain"/>
    <property type="match status" value="1"/>
</dbReference>
<organism evidence="19 20">
    <name type="scientific">Balearica regulorum gibbericeps</name>
    <name type="common">East African grey crowned-crane</name>
    <dbReference type="NCBI Taxonomy" id="100784"/>
    <lineage>
        <taxon>Eukaryota</taxon>
        <taxon>Metazoa</taxon>
        <taxon>Chordata</taxon>
        <taxon>Craniata</taxon>
        <taxon>Vertebrata</taxon>
        <taxon>Euteleostomi</taxon>
        <taxon>Archelosauria</taxon>
        <taxon>Archosauria</taxon>
        <taxon>Dinosauria</taxon>
        <taxon>Saurischia</taxon>
        <taxon>Theropoda</taxon>
        <taxon>Coelurosauria</taxon>
        <taxon>Aves</taxon>
        <taxon>Neognathae</taxon>
        <taxon>Neoaves</taxon>
        <taxon>Gruiformes</taxon>
        <taxon>Gruidae</taxon>
        <taxon>Balearica</taxon>
    </lineage>
</organism>
<name>A0A087VE57_BALRE</name>
<keyword evidence="7" id="KW-0812">Transmembrane</keyword>
<comment type="subcellular location">
    <subcellularLocation>
        <location evidence="1">Membrane</location>
        <topology evidence="1">Single-pass type I membrane protein</topology>
    </subcellularLocation>
    <subcellularLocation>
        <location evidence="2">Secreted</location>
        <location evidence="2">Extracellular space</location>
        <location evidence="2">Extracellular matrix</location>
    </subcellularLocation>
</comment>
<dbReference type="PANTHER" id="PTHR24034">
    <property type="entry name" value="EGF-LIKE DOMAIN-CONTAINING PROTEIN"/>
    <property type="match status" value="1"/>
</dbReference>
<evidence type="ECO:0000256" key="11">
    <source>
        <dbReference type="ARBA" id="ARBA00022989"/>
    </source>
</evidence>
<evidence type="ECO:0000256" key="9">
    <source>
        <dbReference type="ARBA" id="ARBA00022737"/>
    </source>
</evidence>
<evidence type="ECO:0000256" key="15">
    <source>
        <dbReference type="ARBA" id="ARBA00023180"/>
    </source>
</evidence>
<evidence type="ECO:0000256" key="5">
    <source>
        <dbReference type="ARBA" id="ARBA00022536"/>
    </source>
</evidence>
<dbReference type="CDD" id="cd00054">
    <property type="entry name" value="EGF_CA"/>
    <property type="match status" value="1"/>
</dbReference>
<dbReference type="PROSITE" id="PS01187">
    <property type="entry name" value="EGF_CA"/>
    <property type="match status" value="1"/>
</dbReference>
<dbReference type="InterPro" id="IPR049883">
    <property type="entry name" value="NOTCH1_EGF-like"/>
</dbReference>
<dbReference type="PROSITE" id="PS50026">
    <property type="entry name" value="EGF_3"/>
    <property type="match status" value="1"/>
</dbReference>
<dbReference type="PROSITE" id="PS50993">
    <property type="entry name" value="NIDOGEN_G2"/>
    <property type="match status" value="1"/>
</dbReference>
<feature type="non-terminal residue" evidence="19">
    <location>
        <position position="276"/>
    </location>
</feature>
<feature type="disulfide bond" evidence="16">
    <location>
        <begin position="249"/>
        <end position="259"/>
    </location>
</feature>
<dbReference type="SMART" id="SM00682">
    <property type="entry name" value="G2F"/>
    <property type="match status" value="1"/>
</dbReference>
<keyword evidence="6" id="KW-0254">Endocytosis</keyword>
<dbReference type="GO" id="GO:0005509">
    <property type="term" value="F:calcium ion binding"/>
    <property type="evidence" value="ECO:0007669"/>
    <property type="project" value="InterPro"/>
</dbReference>
<evidence type="ECO:0000256" key="8">
    <source>
        <dbReference type="ARBA" id="ARBA00022729"/>
    </source>
</evidence>
<dbReference type="FunFam" id="2.10.25.10:FF:000009">
    <property type="entry name" value="Low-density lipoprotein receptor isoform 1"/>
    <property type="match status" value="1"/>
</dbReference>
<dbReference type="InterPro" id="IPR050751">
    <property type="entry name" value="ECM_structural_protein"/>
</dbReference>
<evidence type="ECO:0000313" key="20">
    <source>
        <dbReference type="Proteomes" id="UP000053309"/>
    </source>
</evidence>
<dbReference type="Gene3D" id="2.40.155.10">
    <property type="entry name" value="Green fluorescent protein"/>
    <property type="match status" value="1"/>
</dbReference>
<dbReference type="GO" id="GO:0006897">
    <property type="term" value="P:endocytosis"/>
    <property type="evidence" value="ECO:0007669"/>
    <property type="project" value="UniProtKB-KW"/>
</dbReference>
<dbReference type="EMBL" id="KL489895">
    <property type="protein sequence ID" value="KFO10899.1"/>
    <property type="molecule type" value="Genomic_DNA"/>
</dbReference>
<feature type="domain" description="EGF-like" evidence="17">
    <location>
        <begin position="245"/>
        <end position="276"/>
    </location>
</feature>
<keyword evidence="3" id="KW-0964">Secreted</keyword>
<evidence type="ECO:0000259" key="17">
    <source>
        <dbReference type="PROSITE" id="PS50026"/>
    </source>
</evidence>
<dbReference type="InterPro" id="IPR001881">
    <property type="entry name" value="EGF-like_Ca-bd_dom"/>
</dbReference>
<proteinExistence type="predicted"/>
<dbReference type="Proteomes" id="UP000053309">
    <property type="component" value="Unassembled WGS sequence"/>
</dbReference>
<dbReference type="PANTHER" id="PTHR24034:SF89">
    <property type="entry name" value="COMPLEMENT COMPONENT C1Q RECEPTOR"/>
    <property type="match status" value="1"/>
</dbReference>
<dbReference type="InterPro" id="IPR006605">
    <property type="entry name" value="G2_nidogen/fibulin_G2F"/>
</dbReference>